<evidence type="ECO:0000256" key="2">
    <source>
        <dbReference type="SAM" id="SignalP"/>
    </source>
</evidence>
<keyword evidence="2" id="KW-0732">Signal</keyword>
<name>A0A3M8D5W4_9BACL</name>
<accession>A0A3M8D5W4</accession>
<keyword evidence="1" id="KW-1133">Transmembrane helix</keyword>
<dbReference type="AlphaFoldDB" id="A0A3M8D5W4"/>
<keyword evidence="1" id="KW-0812">Transmembrane</keyword>
<proteinExistence type="predicted"/>
<dbReference type="OrthoDB" id="196355at2"/>
<keyword evidence="4" id="KW-1185">Reference proteome</keyword>
<feature type="signal peptide" evidence="2">
    <location>
        <begin position="1"/>
        <end position="19"/>
    </location>
</feature>
<gene>
    <name evidence="3" type="ORF">EDM56_22015</name>
</gene>
<dbReference type="Proteomes" id="UP000271031">
    <property type="component" value="Unassembled WGS sequence"/>
</dbReference>
<feature type="chain" id="PRO_5018022323" evidence="2">
    <location>
        <begin position="20"/>
        <end position="294"/>
    </location>
</feature>
<dbReference type="Pfam" id="PF09935">
    <property type="entry name" value="DUF2167"/>
    <property type="match status" value="1"/>
</dbReference>
<organism evidence="3 4">
    <name type="scientific">Brevibacillus fluminis</name>
    <dbReference type="NCBI Taxonomy" id="511487"/>
    <lineage>
        <taxon>Bacteria</taxon>
        <taxon>Bacillati</taxon>
        <taxon>Bacillota</taxon>
        <taxon>Bacilli</taxon>
        <taxon>Bacillales</taxon>
        <taxon>Paenibacillaceae</taxon>
        <taxon>Brevibacillus</taxon>
    </lineage>
</organism>
<dbReference type="EMBL" id="RHHQ01000018">
    <property type="protein sequence ID" value="RNB83452.1"/>
    <property type="molecule type" value="Genomic_DNA"/>
</dbReference>
<dbReference type="InterPro" id="IPR018682">
    <property type="entry name" value="DUF2167_membr"/>
</dbReference>
<evidence type="ECO:0000256" key="1">
    <source>
        <dbReference type="SAM" id="Phobius"/>
    </source>
</evidence>
<evidence type="ECO:0000313" key="3">
    <source>
        <dbReference type="EMBL" id="RNB83452.1"/>
    </source>
</evidence>
<keyword evidence="1" id="KW-0472">Membrane</keyword>
<comment type="caution">
    <text evidence="3">The sequence shown here is derived from an EMBL/GenBank/DDBJ whole genome shotgun (WGS) entry which is preliminary data.</text>
</comment>
<reference evidence="3 4" key="1">
    <citation type="submission" date="2018-10" db="EMBL/GenBank/DDBJ databases">
        <title>Phylogenomics of Brevibacillus.</title>
        <authorList>
            <person name="Dunlap C."/>
        </authorList>
    </citation>
    <scope>NUCLEOTIDE SEQUENCE [LARGE SCALE GENOMIC DNA]</scope>
    <source>
        <strain evidence="3 4">JCM 15716</strain>
    </source>
</reference>
<feature type="transmembrane region" description="Helical" evidence="1">
    <location>
        <begin position="241"/>
        <end position="264"/>
    </location>
</feature>
<protein>
    <submittedName>
        <fullName evidence="3">DUF2167 domain-containing protein</fullName>
    </submittedName>
</protein>
<sequence>MPLLTIFFLLGAAVTPVLAEEEYNWVKGGKTIDVGSNFASLDLPANLMYLNKGDTVKLQQKIGNAPSSKEIGSIYPEDLNESWFIVVEYDEVGYIKDDDKNNIDADAILTSYKEGTEEQNKDKAPDDQIHVVGWDVKPFYDDATKTLQWSMLAEDAQKNPLINYNMQKLTRKGYVSLLLVSDPARLATDKKTLNELLPKFQLKSGNRYEDFQEGSDKVADYGLTGLVLGGLGLAVAKKVGLLALLLVFLKKAWVLVLIVLGVAFRFIKTKIFKRPAAQAEASPVETPTDKDQTM</sequence>
<evidence type="ECO:0000313" key="4">
    <source>
        <dbReference type="Proteomes" id="UP000271031"/>
    </source>
</evidence>